<evidence type="ECO:0000313" key="7">
    <source>
        <dbReference type="EMBL" id="CAF4109658.1"/>
    </source>
</evidence>
<dbReference type="EMBL" id="CAJOBG010003185">
    <property type="protein sequence ID" value="CAF4050090.1"/>
    <property type="molecule type" value="Genomic_DNA"/>
</dbReference>
<proteinExistence type="predicted"/>
<dbReference type="AlphaFoldDB" id="A0A816MPL9"/>
<sequence length="683" mass="79694">MATNYSLSDSNLPTPSTIEECRSFSIVWLDIATSHPLLYLDVRKRLRERTDSMETFDQIDQCESFIRRTVDQCHMILVLGEEVGHDMTLRIHDLSNVLSVCIFDEKSSDIRIPWIGEYPKVKGIFNQTETFTNQIIFEYKRWQKIGDPVVFNIFNIHGNNEKSTSFINGNFLHSQLLIDLLLRLKSTELNLKEFIDRCKKEYACNESVLSTVDEFEKTYDDEFAIWWYTRDTFIYRRLNKALREQNIDWLFHFRFFIRAIFNLLSELQHEQKKASSMEHVYRAQLISAKEIAQLTNSIGELISFNSFLSTSRDRKRTLFYLGDRPMIFDDLHPVLFEIEASYELIYANKPFADITSMSVFAEGEQETFFMIGSVFRLERTFMEDNVTVFKFKLCSEGDHDLITLFEEMKNEIGIEKEDTLLTLGTLLWKSGRLKEAKQFYCRMLDELAADDPLVENCYQGLGFVAAAQNDHDTALVWQTKVLQNFQSKLPSNDYRIGCTWNAIGNIHWRTHRYDPALHAYTTAIEIFWPHHDRDTASCLNNMGNVYEETGQYEKALEYHRKSLGIREGILDPNHPELGTSHHNVANVYRQLQKFKTAFVHSKRALHIFQKSLPANDLSIAATYKTMGALEFDMGTYRKGLQYLEQAAGIYREKLPQNHPTIDDIHITIMRAMKIMHDSGLDNF</sequence>
<dbReference type="Proteomes" id="UP000663866">
    <property type="component" value="Unassembled WGS sequence"/>
</dbReference>
<dbReference type="Proteomes" id="UP000663887">
    <property type="component" value="Unassembled WGS sequence"/>
</dbReference>
<dbReference type="Gene3D" id="3.90.176.10">
    <property type="entry name" value="Toxin ADP-ribosyltransferase, Chain A, domain 1"/>
    <property type="match status" value="1"/>
</dbReference>
<dbReference type="Pfam" id="PF13424">
    <property type="entry name" value="TPR_12"/>
    <property type="match status" value="1"/>
</dbReference>
<dbReference type="SUPFAM" id="SSF48452">
    <property type="entry name" value="TPR-like"/>
    <property type="match status" value="1"/>
</dbReference>
<dbReference type="SMART" id="SM00028">
    <property type="entry name" value="TPR"/>
    <property type="match status" value="6"/>
</dbReference>
<evidence type="ECO:0000256" key="3">
    <source>
        <dbReference type="PROSITE-ProRule" id="PRU00339"/>
    </source>
</evidence>
<accession>A0A816MPL9</accession>
<comment type="caution">
    <text evidence="4">The sequence shown here is derived from an EMBL/GenBank/DDBJ whole genome shotgun (WGS) entry which is preliminary data.</text>
</comment>
<evidence type="ECO:0000313" key="8">
    <source>
        <dbReference type="Proteomes" id="UP000663856"/>
    </source>
</evidence>
<dbReference type="PANTHER" id="PTHR45641">
    <property type="entry name" value="TETRATRICOPEPTIDE REPEAT PROTEIN (AFU_ORTHOLOGUE AFUA_6G03870)"/>
    <property type="match status" value="1"/>
</dbReference>
<dbReference type="Proteomes" id="UP000663856">
    <property type="component" value="Unassembled WGS sequence"/>
</dbReference>
<evidence type="ECO:0000313" key="4">
    <source>
        <dbReference type="EMBL" id="CAF1993244.1"/>
    </source>
</evidence>
<dbReference type="PROSITE" id="PS50005">
    <property type="entry name" value="TPR"/>
    <property type="match status" value="1"/>
</dbReference>
<dbReference type="EMBL" id="CAJNRG010002705">
    <property type="protein sequence ID" value="CAF2050420.1"/>
    <property type="molecule type" value="Genomic_DNA"/>
</dbReference>
<keyword evidence="9" id="KW-1185">Reference proteome</keyword>
<dbReference type="Proteomes" id="UP000663842">
    <property type="component" value="Unassembled WGS sequence"/>
</dbReference>
<evidence type="ECO:0000313" key="6">
    <source>
        <dbReference type="EMBL" id="CAF4050090.1"/>
    </source>
</evidence>
<protein>
    <submittedName>
        <fullName evidence="4">Uncharacterized protein</fullName>
    </submittedName>
</protein>
<organism evidence="4 8">
    <name type="scientific">Rotaria magnacalcarata</name>
    <dbReference type="NCBI Taxonomy" id="392030"/>
    <lineage>
        <taxon>Eukaryota</taxon>
        <taxon>Metazoa</taxon>
        <taxon>Spiralia</taxon>
        <taxon>Gnathifera</taxon>
        <taxon>Rotifera</taxon>
        <taxon>Eurotatoria</taxon>
        <taxon>Bdelloidea</taxon>
        <taxon>Philodinida</taxon>
        <taxon>Philodinidae</taxon>
        <taxon>Rotaria</taxon>
    </lineage>
</organism>
<dbReference type="PANTHER" id="PTHR45641:SF19">
    <property type="entry name" value="NEPHROCYSTIN-3"/>
    <property type="match status" value="1"/>
</dbReference>
<evidence type="ECO:0000256" key="2">
    <source>
        <dbReference type="ARBA" id="ARBA00022803"/>
    </source>
</evidence>
<dbReference type="Gene3D" id="1.25.40.10">
    <property type="entry name" value="Tetratricopeptide repeat domain"/>
    <property type="match status" value="2"/>
</dbReference>
<keyword evidence="2 3" id="KW-0802">TPR repeat</keyword>
<evidence type="ECO:0000313" key="9">
    <source>
        <dbReference type="Proteomes" id="UP000663866"/>
    </source>
</evidence>
<dbReference type="EMBL" id="CAJOBF010003804">
    <property type="protein sequence ID" value="CAF4109658.1"/>
    <property type="molecule type" value="Genomic_DNA"/>
</dbReference>
<dbReference type="SUPFAM" id="SSF56399">
    <property type="entry name" value="ADP-ribosylation"/>
    <property type="match status" value="1"/>
</dbReference>
<name>A0A816MPL9_9BILA</name>
<dbReference type="InterPro" id="IPR011990">
    <property type="entry name" value="TPR-like_helical_dom_sf"/>
</dbReference>
<feature type="repeat" description="TPR" evidence="3">
    <location>
        <begin position="536"/>
        <end position="569"/>
    </location>
</feature>
<evidence type="ECO:0000313" key="5">
    <source>
        <dbReference type="EMBL" id="CAF2050420.1"/>
    </source>
</evidence>
<evidence type="ECO:0000256" key="1">
    <source>
        <dbReference type="ARBA" id="ARBA00022737"/>
    </source>
</evidence>
<dbReference type="InterPro" id="IPR019734">
    <property type="entry name" value="TPR_rpt"/>
</dbReference>
<keyword evidence="1" id="KW-0677">Repeat</keyword>
<dbReference type="PROSITE" id="PS51996">
    <property type="entry name" value="TR_MART"/>
    <property type="match status" value="1"/>
</dbReference>
<gene>
    <name evidence="6" type="ORF">OVN521_LOCUS17934</name>
    <name evidence="7" type="ORF">UXM345_LOCUS22746</name>
    <name evidence="4" type="ORF">WKI299_LOCUS4375</name>
    <name evidence="5" type="ORF">XDN619_LOCUS8411</name>
</gene>
<reference evidence="4" key="1">
    <citation type="submission" date="2021-02" db="EMBL/GenBank/DDBJ databases">
        <authorList>
            <person name="Nowell W R."/>
        </authorList>
    </citation>
    <scope>NUCLEOTIDE SEQUENCE</scope>
</reference>
<dbReference type="EMBL" id="CAJNRF010001074">
    <property type="protein sequence ID" value="CAF1993244.1"/>
    <property type="molecule type" value="Genomic_DNA"/>
</dbReference>